<feature type="compositionally biased region" description="Basic residues" evidence="1">
    <location>
        <begin position="22"/>
        <end position="35"/>
    </location>
</feature>
<accession>A0A368FMN7</accession>
<feature type="compositionally biased region" description="Polar residues" evidence="1">
    <location>
        <begin position="46"/>
        <end position="61"/>
    </location>
</feature>
<dbReference type="Proteomes" id="UP000252519">
    <property type="component" value="Unassembled WGS sequence"/>
</dbReference>
<evidence type="ECO:0000313" key="2">
    <source>
        <dbReference type="EMBL" id="RCN31447.1"/>
    </source>
</evidence>
<evidence type="ECO:0000256" key="1">
    <source>
        <dbReference type="SAM" id="MobiDB-lite"/>
    </source>
</evidence>
<evidence type="ECO:0000313" key="3">
    <source>
        <dbReference type="Proteomes" id="UP000252519"/>
    </source>
</evidence>
<organism evidence="2 3">
    <name type="scientific">Ancylostoma caninum</name>
    <name type="common">Dog hookworm</name>
    <dbReference type="NCBI Taxonomy" id="29170"/>
    <lineage>
        <taxon>Eukaryota</taxon>
        <taxon>Metazoa</taxon>
        <taxon>Ecdysozoa</taxon>
        <taxon>Nematoda</taxon>
        <taxon>Chromadorea</taxon>
        <taxon>Rhabditida</taxon>
        <taxon>Rhabditina</taxon>
        <taxon>Rhabditomorpha</taxon>
        <taxon>Strongyloidea</taxon>
        <taxon>Ancylostomatidae</taxon>
        <taxon>Ancylostomatinae</taxon>
        <taxon>Ancylostoma</taxon>
    </lineage>
</organism>
<dbReference type="EMBL" id="JOJR01001298">
    <property type="protein sequence ID" value="RCN31447.1"/>
    <property type="molecule type" value="Genomic_DNA"/>
</dbReference>
<comment type="caution">
    <text evidence="2">The sequence shown here is derived from an EMBL/GenBank/DDBJ whole genome shotgun (WGS) entry which is preliminary data.</text>
</comment>
<sequence length="109" mass="11905">MLTRAQKRARHEDGPATPSVHTRAKKRVRYVSKKSPKLEISPPAEQANQASENESTAAKTTSENEENIIENKNPNNGAGEAADLEEQNSSELSDAREPEPMGPSGDHQE</sequence>
<feature type="region of interest" description="Disordered" evidence="1">
    <location>
        <begin position="1"/>
        <end position="109"/>
    </location>
</feature>
<proteinExistence type="predicted"/>
<protein>
    <submittedName>
        <fullName evidence="2">Uncharacterized protein</fullName>
    </submittedName>
</protein>
<name>A0A368FMN7_ANCCA</name>
<dbReference type="AlphaFoldDB" id="A0A368FMN7"/>
<reference evidence="2 3" key="1">
    <citation type="submission" date="2014-10" db="EMBL/GenBank/DDBJ databases">
        <title>Draft genome of the hookworm Ancylostoma caninum.</title>
        <authorList>
            <person name="Mitreva M."/>
        </authorList>
    </citation>
    <scope>NUCLEOTIDE SEQUENCE [LARGE SCALE GENOMIC DNA]</scope>
    <source>
        <strain evidence="2 3">Baltimore</strain>
    </source>
</reference>
<gene>
    <name evidence="2" type="ORF">ANCCAN_22764</name>
</gene>
<keyword evidence="3" id="KW-1185">Reference proteome</keyword>